<dbReference type="OrthoDB" id="551633at2759"/>
<evidence type="ECO:0000256" key="5">
    <source>
        <dbReference type="SAM" id="MobiDB-lite"/>
    </source>
</evidence>
<dbReference type="VEuPathDB" id="FungiDB:AB675_599"/>
<dbReference type="GO" id="GO:0019843">
    <property type="term" value="F:rRNA binding"/>
    <property type="evidence" value="ECO:0007669"/>
    <property type="project" value="TreeGrafter"/>
</dbReference>
<evidence type="ECO:0000256" key="4">
    <source>
        <dbReference type="ARBA" id="ARBA00023242"/>
    </source>
</evidence>
<feature type="compositionally biased region" description="Basic and acidic residues" evidence="5">
    <location>
        <begin position="207"/>
        <end position="220"/>
    </location>
</feature>
<feature type="region of interest" description="Disordered" evidence="5">
    <location>
        <begin position="37"/>
        <end position="112"/>
    </location>
</feature>
<evidence type="ECO:0000256" key="2">
    <source>
        <dbReference type="ARBA" id="ARBA00007175"/>
    </source>
</evidence>
<evidence type="ECO:0000256" key="3">
    <source>
        <dbReference type="ARBA" id="ARBA00023054"/>
    </source>
</evidence>
<comment type="caution">
    <text evidence="6">The sequence shown here is derived from an EMBL/GenBank/DDBJ whole genome shotgun (WGS) entry which is preliminary data.</text>
</comment>
<comment type="subcellular location">
    <subcellularLocation>
        <location evidence="1">Nucleus</location>
        <location evidence="1">Nucleolus</location>
    </subcellularLocation>
</comment>
<organism evidence="6 7">
    <name type="scientific">Cyphellophora attinorum</name>
    <dbReference type="NCBI Taxonomy" id="1664694"/>
    <lineage>
        <taxon>Eukaryota</taxon>
        <taxon>Fungi</taxon>
        <taxon>Dikarya</taxon>
        <taxon>Ascomycota</taxon>
        <taxon>Pezizomycotina</taxon>
        <taxon>Eurotiomycetes</taxon>
        <taxon>Chaetothyriomycetidae</taxon>
        <taxon>Chaetothyriales</taxon>
        <taxon>Cyphellophoraceae</taxon>
        <taxon>Cyphellophora</taxon>
    </lineage>
</organism>
<keyword evidence="7" id="KW-1185">Reference proteome</keyword>
<evidence type="ECO:0000256" key="1">
    <source>
        <dbReference type="ARBA" id="ARBA00004604"/>
    </source>
</evidence>
<feature type="region of interest" description="Disordered" evidence="5">
    <location>
        <begin position="1"/>
        <end position="25"/>
    </location>
</feature>
<feature type="compositionally biased region" description="Basic residues" evidence="5">
    <location>
        <begin position="1"/>
        <end position="10"/>
    </location>
</feature>
<dbReference type="RefSeq" id="XP_018005965.1">
    <property type="nucleotide sequence ID" value="XM_018146256.1"/>
</dbReference>
<accession>A0A0N1P3T6</accession>
<dbReference type="InterPro" id="IPR019186">
    <property type="entry name" value="Nucleolar_protein_12"/>
</dbReference>
<feature type="compositionally biased region" description="Basic and acidic residues" evidence="5">
    <location>
        <begin position="52"/>
        <end position="82"/>
    </location>
</feature>
<feature type="compositionally biased region" description="Basic residues" evidence="5">
    <location>
        <begin position="221"/>
        <end position="235"/>
    </location>
</feature>
<dbReference type="GO" id="GO:0005730">
    <property type="term" value="C:nucleolus"/>
    <property type="evidence" value="ECO:0007669"/>
    <property type="project" value="UniProtKB-SubCell"/>
</dbReference>
<reference evidence="6 7" key="1">
    <citation type="submission" date="2015-06" db="EMBL/GenBank/DDBJ databases">
        <title>Draft genome of the ant-associated black yeast Phialophora attae CBS 131958.</title>
        <authorList>
            <person name="Moreno L.F."/>
            <person name="Stielow B.J."/>
            <person name="de Hoog S."/>
            <person name="Vicente V.A."/>
            <person name="Weiss V.A."/>
            <person name="de Vries M."/>
            <person name="Cruz L.M."/>
            <person name="Souza E.M."/>
        </authorList>
    </citation>
    <scope>NUCLEOTIDE SEQUENCE [LARGE SCALE GENOMIC DNA]</scope>
    <source>
        <strain evidence="6 7">CBS 131958</strain>
    </source>
</reference>
<gene>
    <name evidence="6" type="ORF">AB675_599</name>
</gene>
<feature type="region of interest" description="Disordered" evidence="5">
    <location>
        <begin position="172"/>
        <end position="235"/>
    </location>
</feature>
<dbReference type="STRING" id="1664694.A0A0N1P3T6"/>
<evidence type="ECO:0000313" key="7">
    <source>
        <dbReference type="Proteomes" id="UP000038010"/>
    </source>
</evidence>
<protein>
    <submittedName>
        <fullName evidence="6">Ribosomal RNA-processing protein 17</fullName>
    </submittedName>
</protein>
<dbReference type="GeneID" id="28738125"/>
<dbReference type="AlphaFoldDB" id="A0A0N1P3T6"/>
<keyword evidence="3" id="KW-0175">Coiled coil</keyword>
<sequence length="235" mass="27023">MPPPNKKRRITPLPKSKGPQPEEITFNLDARQDYLTGFHRRKVQRTKAAQEAAERRAKDEKRQHRQKLREERKRELEERVRMVDATFKPPIKEVSEGGSDESENDSEDGDDVVVTEAVLEKVDHEAEYVDEDKYTSVVVEEVAVDRDGFVHGDDAVSDDEVEAQTVVEQSKAIKKTGDAGSKGKRKWTIEKPKDAAAKAKKKRKKFRYESKAERKIERGKQRAKNSKQAKARREK</sequence>
<dbReference type="EMBL" id="LFJN01000001">
    <property type="protein sequence ID" value="KPI46002.1"/>
    <property type="molecule type" value="Genomic_DNA"/>
</dbReference>
<keyword evidence="4" id="KW-0539">Nucleus</keyword>
<evidence type="ECO:0000313" key="6">
    <source>
        <dbReference type="EMBL" id="KPI46002.1"/>
    </source>
</evidence>
<dbReference type="Proteomes" id="UP000038010">
    <property type="component" value="Unassembled WGS sequence"/>
</dbReference>
<feature type="compositionally biased region" description="Acidic residues" evidence="5">
    <location>
        <begin position="98"/>
        <end position="112"/>
    </location>
</feature>
<feature type="compositionally biased region" description="Basic and acidic residues" evidence="5">
    <location>
        <begin position="187"/>
        <end position="197"/>
    </location>
</feature>
<dbReference type="PANTHER" id="PTHR14577">
    <property type="entry name" value="NUCLEOLAR PROTEIN 12"/>
    <property type="match status" value="1"/>
</dbReference>
<proteinExistence type="inferred from homology"/>
<name>A0A0N1P3T6_9EURO</name>
<comment type="similarity">
    <text evidence="2">Belongs to the RRP17 family.</text>
</comment>
<dbReference type="Pfam" id="PF09805">
    <property type="entry name" value="Nop25"/>
    <property type="match status" value="1"/>
</dbReference>
<dbReference type="PANTHER" id="PTHR14577:SF0">
    <property type="entry name" value="NUCLEOLAR PROTEIN 12"/>
    <property type="match status" value="1"/>
</dbReference>